<evidence type="ECO:0000256" key="1">
    <source>
        <dbReference type="ARBA" id="ARBA00006987"/>
    </source>
</evidence>
<evidence type="ECO:0000313" key="2">
    <source>
        <dbReference type="EMBL" id="THU05038.1"/>
    </source>
</evidence>
<protein>
    <submittedName>
        <fullName evidence="2">Tripartite tricarboxylate transporter substrate binding protein</fullName>
    </submittedName>
</protein>
<dbReference type="CDD" id="cd07012">
    <property type="entry name" value="PBP2_Bug_TTT"/>
    <property type="match status" value="1"/>
</dbReference>
<dbReference type="OrthoDB" id="8678477at2"/>
<sequence length="329" mass="35088">MNNAFERLGKAKLVAWGIGLTLVAMGSTAAWGQSFPNKPIQLIVPYGAGGPTDTHMRVVAERASQLLGQNIVIENKPGANGTFGAAMLARAQPDGYTLSMIPASVYREPFLNKVQFDPAKFSYIINLTDYTFGLAVPANAPWQNWGDYLKDVKAHPGKISLGAAGPLATPAIVASEMADAQGISLNVVPYKGDADQANDLLGGHVDSGVLSGVASQHIKSGRLRYLAMFTAERVAQFPDVPTLRELGVDAVVESPYGIAGPEGMDPKVMAVLHDAFKAANASDASVKVLGNLNQPVNYRDSQAFRQYALDALQREEKRVAQLRAKGLVK</sequence>
<evidence type="ECO:0000313" key="3">
    <source>
        <dbReference type="Proteomes" id="UP000308917"/>
    </source>
</evidence>
<dbReference type="Gene3D" id="3.40.190.10">
    <property type="entry name" value="Periplasmic binding protein-like II"/>
    <property type="match status" value="1"/>
</dbReference>
<comment type="similarity">
    <text evidence="1">Belongs to the UPF0065 (bug) family.</text>
</comment>
<accession>A0A4S8FBH5</accession>
<organism evidence="2 3">
    <name type="scientific">Lampropedia puyangensis</name>
    <dbReference type="NCBI Taxonomy" id="1330072"/>
    <lineage>
        <taxon>Bacteria</taxon>
        <taxon>Pseudomonadati</taxon>
        <taxon>Pseudomonadota</taxon>
        <taxon>Betaproteobacteria</taxon>
        <taxon>Burkholderiales</taxon>
        <taxon>Comamonadaceae</taxon>
        <taxon>Lampropedia</taxon>
    </lineage>
</organism>
<reference evidence="2 3" key="1">
    <citation type="journal article" date="2015" name="Antonie Van Leeuwenhoek">
        <title>Lampropedia puyangensis sp. nov., isolated from symptomatic bark of Populus ? euramericana canker and emended description of Lampropedia hyalina (Ehrenberg 1832) Lee et al. 2004.</title>
        <authorList>
            <person name="Li Y."/>
            <person name="Wang T."/>
            <person name="Piao C.G."/>
            <person name="Wang L.F."/>
            <person name="Tian G.Z."/>
            <person name="Zhu T.H."/>
            <person name="Guo M.W."/>
        </authorList>
    </citation>
    <scope>NUCLEOTIDE SEQUENCE [LARGE SCALE GENOMIC DNA]</scope>
    <source>
        <strain evidence="2 3">2-bin</strain>
    </source>
</reference>
<dbReference type="PANTHER" id="PTHR42928">
    <property type="entry name" value="TRICARBOXYLATE-BINDING PROTEIN"/>
    <property type="match status" value="1"/>
</dbReference>
<gene>
    <name evidence="2" type="ORF">E9531_00320</name>
</gene>
<dbReference type="PIRSF" id="PIRSF017082">
    <property type="entry name" value="YflP"/>
    <property type="match status" value="1"/>
</dbReference>
<dbReference type="SUPFAM" id="SSF53850">
    <property type="entry name" value="Periplasmic binding protein-like II"/>
    <property type="match status" value="1"/>
</dbReference>
<dbReference type="Gene3D" id="3.40.190.150">
    <property type="entry name" value="Bordetella uptake gene, domain 1"/>
    <property type="match status" value="1"/>
</dbReference>
<dbReference type="PANTHER" id="PTHR42928:SF5">
    <property type="entry name" value="BLR1237 PROTEIN"/>
    <property type="match status" value="1"/>
</dbReference>
<comment type="caution">
    <text evidence="2">The sequence shown here is derived from an EMBL/GenBank/DDBJ whole genome shotgun (WGS) entry which is preliminary data.</text>
</comment>
<dbReference type="InterPro" id="IPR042100">
    <property type="entry name" value="Bug_dom1"/>
</dbReference>
<dbReference type="RefSeq" id="WP_136571750.1">
    <property type="nucleotide sequence ID" value="NZ_STFG01000001.1"/>
</dbReference>
<dbReference type="EMBL" id="STFG01000001">
    <property type="protein sequence ID" value="THU05038.1"/>
    <property type="molecule type" value="Genomic_DNA"/>
</dbReference>
<keyword evidence="3" id="KW-1185">Reference proteome</keyword>
<name>A0A4S8FBH5_9BURK</name>
<dbReference type="Proteomes" id="UP000308917">
    <property type="component" value="Unassembled WGS sequence"/>
</dbReference>
<dbReference type="AlphaFoldDB" id="A0A4S8FBH5"/>
<proteinExistence type="inferred from homology"/>
<dbReference type="InterPro" id="IPR005064">
    <property type="entry name" value="BUG"/>
</dbReference>
<dbReference type="Pfam" id="PF03401">
    <property type="entry name" value="TctC"/>
    <property type="match status" value="1"/>
</dbReference>